<dbReference type="SMART" id="SM00534">
    <property type="entry name" value="MUTSac"/>
    <property type="match status" value="1"/>
</dbReference>
<dbReference type="GO" id="GO:0030983">
    <property type="term" value="F:mismatched DNA binding"/>
    <property type="evidence" value="ECO:0007669"/>
    <property type="project" value="InterPro"/>
</dbReference>
<dbReference type="Gene3D" id="3.40.50.300">
    <property type="entry name" value="P-loop containing nucleotide triphosphate hydrolases"/>
    <property type="match status" value="1"/>
</dbReference>
<dbReference type="EMBL" id="BLJY01000003">
    <property type="protein sequence ID" value="GFF14247.1"/>
    <property type="molecule type" value="Genomic_DNA"/>
</dbReference>
<proteinExistence type="inferred from homology"/>
<evidence type="ECO:0000259" key="12">
    <source>
        <dbReference type="PROSITE" id="PS00486"/>
    </source>
</evidence>
<evidence type="ECO:0000313" key="14">
    <source>
        <dbReference type="Proteomes" id="UP000452235"/>
    </source>
</evidence>
<comment type="similarity">
    <text evidence="3">Belongs to the DNA mismatch repair MutS family.</text>
</comment>
<dbReference type="InterPro" id="IPR007696">
    <property type="entry name" value="DNA_mismatch_repair_MutS_core"/>
</dbReference>
<gene>
    <name evidence="13" type="ORF">ATEIFO6365_0003031300</name>
</gene>
<evidence type="ECO:0000256" key="9">
    <source>
        <dbReference type="ARBA" id="ARBA00023254"/>
    </source>
</evidence>
<evidence type="ECO:0000256" key="6">
    <source>
        <dbReference type="ARBA" id="ARBA00022840"/>
    </source>
</evidence>
<accession>A0A5M3YRA7</accession>
<keyword evidence="6" id="KW-0067">ATP-binding</keyword>
<dbReference type="FunFam" id="3.40.50.300:FF:001067">
    <property type="entry name" value="DNA mismatch repair protein MSH5"/>
    <property type="match status" value="1"/>
</dbReference>
<dbReference type="PANTHER" id="PTHR11361">
    <property type="entry name" value="DNA MISMATCH REPAIR PROTEIN MUTS FAMILY MEMBER"/>
    <property type="match status" value="1"/>
</dbReference>
<evidence type="ECO:0000256" key="2">
    <source>
        <dbReference type="ARBA" id="ARBA00004286"/>
    </source>
</evidence>
<comment type="caution">
    <text evidence="13">The sequence shown here is derived from an EMBL/GenBank/DDBJ whole genome shotgun (WGS) entry which is preliminary data.</text>
</comment>
<dbReference type="PANTHER" id="PTHR11361:SF20">
    <property type="entry name" value="MUTS PROTEIN HOMOLOG 5"/>
    <property type="match status" value="1"/>
</dbReference>
<dbReference type="SMART" id="SM00533">
    <property type="entry name" value="MUTSd"/>
    <property type="match status" value="1"/>
</dbReference>
<dbReference type="GO" id="GO:0006298">
    <property type="term" value="P:mismatch repair"/>
    <property type="evidence" value="ECO:0007669"/>
    <property type="project" value="InterPro"/>
</dbReference>
<dbReference type="PROSITE" id="PS00486">
    <property type="entry name" value="DNA_MISMATCH_REPAIR_2"/>
    <property type="match status" value="1"/>
</dbReference>
<dbReference type="GO" id="GO:0051026">
    <property type="term" value="P:chiasma assembly"/>
    <property type="evidence" value="ECO:0007669"/>
    <property type="project" value="TreeGrafter"/>
</dbReference>
<keyword evidence="9" id="KW-0469">Meiosis</keyword>
<dbReference type="InterPro" id="IPR045076">
    <property type="entry name" value="MutS"/>
</dbReference>
<dbReference type="GO" id="GO:0005634">
    <property type="term" value="C:nucleus"/>
    <property type="evidence" value="ECO:0007669"/>
    <property type="project" value="UniProtKB-SubCell"/>
</dbReference>
<dbReference type="SUPFAM" id="SSF48334">
    <property type="entry name" value="DNA repair protein MutS, domain III"/>
    <property type="match status" value="1"/>
</dbReference>
<keyword evidence="5" id="KW-0547">Nucleotide-binding</keyword>
<evidence type="ECO:0000256" key="10">
    <source>
        <dbReference type="ARBA" id="ARBA00073549"/>
    </source>
</evidence>
<dbReference type="OrthoDB" id="29596at2759"/>
<evidence type="ECO:0000256" key="11">
    <source>
        <dbReference type="ARBA" id="ARBA00077470"/>
    </source>
</evidence>
<reference evidence="13 14" key="1">
    <citation type="submission" date="2020-01" db="EMBL/GenBank/DDBJ databases">
        <title>Aspergillus terreus IFO 6365 whole genome shotgun sequence.</title>
        <authorList>
            <person name="Kanamasa S."/>
            <person name="Takahashi H."/>
        </authorList>
    </citation>
    <scope>NUCLEOTIDE SEQUENCE [LARGE SCALE GENOMIC DNA]</scope>
    <source>
        <strain evidence="13 14">IFO 6365</strain>
    </source>
</reference>
<protein>
    <recommendedName>
        <fullName evidence="10">DNA mismatch repair protein MSH5</fullName>
    </recommendedName>
    <alternativeName>
        <fullName evidence="11">MutS protein homolog 5</fullName>
    </alternativeName>
</protein>
<keyword evidence="8" id="KW-0539">Nucleus</keyword>
<dbReference type="GO" id="GO:0140664">
    <property type="term" value="F:ATP-dependent DNA damage sensor activity"/>
    <property type="evidence" value="ECO:0007669"/>
    <property type="project" value="InterPro"/>
</dbReference>
<evidence type="ECO:0000256" key="7">
    <source>
        <dbReference type="ARBA" id="ARBA00023125"/>
    </source>
</evidence>
<evidence type="ECO:0000256" key="4">
    <source>
        <dbReference type="ARBA" id="ARBA00022454"/>
    </source>
</evidence>
<dbReference type="AlphaFoldDB" id="A0A5M3YRA7"/>
<feature type="domain" description="DNA mismatch repair proteins mutS family" evidence="12">
    <location>
        <begin position="687"/>
        <end position="703"/>
    </location>
</feature>
<organism evidence="13 14">
    <name type="scientific">Aspergillus terreus</name>
    <dbReference type="NCBI Taxonomy" id="33178"/>
    <lineage>
        <taxon>Eukaryota</taxon>
        <taxon>Fungi</taxon>
        <taxon>Dikarya</taxon>
        <taxon>Ascomycota</taxon>
        <taxon>Pezizomycotina</taxon>
        <taxon>Eurotiomycetes</taxon>
        <taxon>Eurotiomycetidae</taxon>
        <taxon>Eurotiales</taxon>
        <taxon>Aspergillaceae</taxon>
        <taxon>Aspergillus</taxon>
        <taxon>Aspergillus subgen. Circumdati</taxon>
    </lineage>
</organism>
<dbReference type="VEuPathDB" id="FungiDB:ATEG_00319"/>
<sequence>MPPASSQRTPTPSPPTTSIMKDCIANRVAHSTDDDFEQIIVAIDIRNSGTVGCSYYSAQEETLYLLGDLQSAGAEVVDSLILQTKPTVLLTSTRVDCVDSPDNRDLGQDGSTHSYLPYQLDARPSQEFNYVNARNKLAALEISSTHENRIKFLVPHNGLVDTEELDTDNLDFTLQEGRLLHMASSIDMANAVTIGCAGAVLTHLQRRRATISESSDQSCGVFRVNSIEMFCLTGTMYVFVTPIQDHGIFTLGRFVNARTLVALQIMESESHPSAINQGPGTKSSRAKEGLSVYGLFQRFAHTPQGRNRLKQIFLRPSIELDAIHERHAFISVYLRPENYNPLEKLVKSLKHIKNLHYVMVNLRKGISTGSGKITGFKTTALRAFEAAQLYRVGRMIQEIVDIDGSEEQGRTVVKPGLDRELDKMKDNYDGLSNLLKQVAIEIAATIPESLGIDVNVIYFPQLGFNIAIPLNDRGEAAYDGTREDWDPVFITENRAYFKDFRMREMDETLGDIYGLICEKEIEIVYDLAQKVLRYEKVLLQASDICGQIDSLIAMAQAASFYKLVCPKMVQENIIKISGGRHILQELTVSSYVPNDTLLMGGNSDLVNHASRGRPNYSGKSVYMKQVALITYLAQLGSFIPADNAEIGITDKILVKSNSEDSVSQIQSTFMNDLQQISFDLKQATSRSLLIIDEFGKGTNESDGVGLACGILNYLLQCEEAPKVIASTHLHEILENGFLELGPRLELGHMEVKISEESQNAEDQITYLYNFRAGPSTKSFGTICAAMNGIDQRIVARADELASPAARGENLVAACAILSESEMRTLEEAEQLARKFLALDLSDGKSGNGIRDELNRLFEVHE</sequence>
<evidence type="ECO:0000256" key="5">
    <source>
        <dbReference type="ARBA" id="ARBA00022741"/>
    </source>
</evidence>
<dbReference type="Proteomes" id="UP000452235">
    <property type="component" value="Unassembled WGS sequence"/>
</dbReference>
<dbReference type="SUPFAM" id="SSF52540">
    <property type="entry name" value="P-loop containing nucleoside triphosphate hydrolases"/>
    <property type="match status" value="1"/>
</dbReference>
<evidence type="ECO:0000256" key="8">
    <source>
        <dbReference type="ARBA" id="ARBA00023242"/>
    </source>
</evidence>
<keyword evidence="4" id="KW-0158">Chromosome</keyword>
<keyword evidence="14" id="KW-1185">Reference proteome</keyword>
<dbReference type="Pfam" id="PF00488">
    <property type="entry name" value="MutS_V"/>
    <property type="match status" value="1"/>
</dbReference>
<dbReference type="GO" id="GO:0005524">
    <property type="term" value="F:ATP binding"/>
    <property type="evidence" value="ECO:0007669"/>
    <property type="project" value="UniProtKB-KW"/>
</dbReference>
<dbReference type="InterPro" id="IPR027417">
    <property type="entry name" value="P-loop_NTPase"/>
</dbReference>
<keyword evidence="7" id="KW-0238">DNA-binding</keyword>
<dbReference type="Gene3D" id="1.10.1420.10">
    <property type="match status" value="1"/>
</dbReference>
<comment type="subcellular location">
    <subcellularLocation>
        <location evidence="2">Chromosome</location>
    </subcellularLocation>
    <subcellularLocation>
        <location evidence="1">Nucleus</location>
    </subcellularLocation>
</comment>
<dbReference type="Pfam" id="PF05192">
    <property type="entry name" value="MutS_III"/>
    <property type="match status" value="1"/>
</dbReference>
<evidence type="ECO:0000256" key="3">
    <source>
        <dbReference type="ARBA" id="ARBA00006271"/>
    </source>
</evidence>
<dbReference type="InterPro" id="IPR036187">
    <property type="entry name" value="DNA_mismatch_repair_MutS_sf"/>
</dbReference>
<evidence type="ECO:0000256" key="1">
    <source>
        <dbReference type="ARBA" id="ARBA00004123"/>
    </source>
</evidence>
<dbReference type="InterPro" id="IPR000432">
    <property type="entry name" value="DNA_mismatch_repair_MutS_C"/>
</dbReference>
<name>A0A5M3YRA7_ASPTE</name>
<evidence type="ECO:0000313" key="13">
    <source>
        <dbReference type="EMBL" id="GFF14247.1"/>
    </source>
</evidence>
<dbReference type="GO" id="GO:0005694">
    <property type="term" value="C:chromosome"/>
    <property type="evidence" value="ECO:0007669"/>
    <property type="project" value="UniProtKB-SubCell"/>
</dbReference>